<reference evidence="1" key="2">
    <citation type="submission" date="2017-06" db="EMBL/GenBank/DDBJ databases">
        <title>WGS assembly of Brachypodium distachyon.</title>
        <authorList>
            <consortium name="The International Brachypodium Initiative"/>
            <person name="Lucas S."/>
            <person name="Harmon-Smith M."/>
            <person name="Lail K."/>
            <person name="Tice H."/>
            <person name="Grimwood J."/>
            <person name="Bruce D."/>
            <person name="Barry K."/>
            <person name="Shu S."/>
            <person name="Lindquist E."/>
            <person name="Wang M."/>
            <person name="Pitluck S."/>
            <person name="Vogel J.P."/>
            <person name="Garvin D.F."/>
            <person name="Mockler T.C."/>
            <person name="Schmutz J."/>
            <person name="Rokhsar D."/>
            <person name="Bevan M.W."/>
        </authorList>
    </citation>
    <scope>NUCLEOTIDE SEQUENCE</scope>
    <source>
        <strain evidence="1">Bd21</strain>
    </source>
</reference>
<dbReference type="Proteomes" id="UP000008810">
    <property type="component" value="Chromosome 5"/>
</dbReference>
<evidence type="ECO:0000313" key="2">
    <source>
        <dbReference type="EnsemblPlants" id="PNT62049"/>
    </source>
</evidence>
<accession>A0A2K2CJ53</accession>
<organism evidence="1">
    <name type="scientific">Brachypodium distachyon</name>
    <name type="common">Purple false brome</name>
    <name type="synonym">Trachynia distachya</name>
    <dbReference type="NCBI Taxonomy" id="15368"/>
    <lineage>
        <taxon>Eukaryota</taxon>
        <taxon>Viridiplantae</taxon>
        <taxon>Streptophyta</taxon>
        <taxon>Embryophyta</taxon>
        <taxon>Tracheophyta</taxon>
        <taxon>Spermatophyta</taxon>
        <taxon>Magnoliopsida</taxon>
        <taxon>Liliopsida</taxon>
        <taxon>Poales</taxon>
        <taxon>Poaceae</taxon>
        <taxon>BOP clade</taxon>
        <taxon>Pooideae</taxon>
        <taxon>Stipodae</taxon>
        <taxon>Brachypodieae</taxon>
        <taxon>Brachypodium</taxon>
    </lineage>
</organism>
<reference evidence="1 2" key="1">
    <citation type="journal article" date="2010" name="Nature">
        <title>Genome sequencing and analysis of the model grass Brachypodium distachyon.</title>
        <authorList>
            <consortium name="International Brachypodium Initiative"/>
        </authorList>
    </citation>
    <scope>NUCLEOTIDE SEQUENCE [LARGE SCALE GENOMIC DNA]</scope>
    <source>
        <strain evidence="1 2">Bd21</strain>
    </source>
</reference>
<dbReference type="AlphaFoldDB" id="A0A2K2CJ53"/>
<evidence type="ECO:0000313" key="3">
    <source>
        <dbReference type="Proteomes" id="UP000008810"/>
    </source>
</evidence>
<dbReference type="EMBL" id="CM000884">
    <property type="protein sequence ID" value="PNT62049.1"/>
    <property type="molecule type" value="Genomic_DNA"/>
</dbReference>
<name>A0A2K2CJ53_BRADI</name>
<dbReference type="InParanoid" id="A0A2K2CJ53"/>
<evidence type="ECO:0000313" key="1">
    <source>
        <dbReference type="EMBL" id="PNT62049.1"/>
    </source>
</evidence>
<proteinExistence type="predicted"/>
<reference evidence="2" key="3">
    <citation type="submission" date="2018-08" db="UniProtKB">
        <authorList>
            <consortium name="EnsemblPlants"/>
        </authorList>
    </citation>
    <scope>IDENTIFICATION</scope>
    <source>
        <strain evidence="2">cv. Bd21</strain>
    </source>
</reference>
<gene>
    <name evidence="1" type="ORF">BRADI_5g24683v3</name>
</gene>
<dbReference type="Gramene" id="PNT62049">
    <property type="protein sequence ID" value="PNT62049"/>
    <property type="gene ID" value="BRADI_5g24683v3"/>
</dbReference>
<dbReference type="EnsemblPlants" id="PNT62049">
    <property type="protein sequence ID" value="PNT62049"/>
    <property type="gene ID" value="BRADI_5g24683v3"/>
</dbReference>
<keyword evidence="3" id="KW-1185">Reference proteome</keyword>
<protein>
    <submittedName>
        <fullName evidence="1 2">Uncharacterized protein</fullName>
    </submittedName>
</protein>
<sequence>MVLASFAFGSIHRSAASRLFRQEKKEGADDGRSPRVLLLPAGYSSNERTCGATDQIVPGVRLLAGH</sequence>